<protein>
    <recommendedName>
        <fullName evidence="1">Cupin type-2 domain-containing protein</fullName>
    </recommendedName>
</protein>
<evidence type="ECO:0000313" key="3">
    <source>
        <dbReference type="Proteomes" id="UP001465668"/>
    </source>
</evidence>
<dbReference type="PANTHER" id="PTHR36156:SF2">
    <property type="entry name" value="CUPIN TYPE-2 DOMAIN-CONTAINING PROTEIN"/>
    <property type="match status" value="1"/>
</dbReference>
<dbReference type="Pfam" id="PF07883">
    <property type="entry name" value="Cupin_2"/>
    <property type="match status" value="1"/>
</dbReference>
<dbReference type="InterPro" id="IPR013096">
    <property type="entry name" value="Cupin_2"/>
</dbReference>
<dbReference type="InterPro" id="IPR047142">
    <property type="entry name" value="OryJ/VirC-like"/>
</dbReference>
<dbReference type="InterPro" id="IPR014710">
    <property type="entry name" value="RmlC-like_jellyroll"/>
</dbReference>
<dbReference type="SUPFAM" id="SSF51182">
    <property type="entry name" value="RmlC-like cupins"/>
    <property type="match status" value="1"/>
</dbReference>
<keyword evidence="3" id="KW-1185">Reference proteome</keyword>
<accession>A0ABR2XSE1</accession>
<dbReference type="Gene3D" id="2.60.120.10">
    <property type="entry name" value="Jelly Rolls"/>
    <property type="match status" value="1"/>
</dbReference>
<name>A0ABR2XSE1_9PEZI</name>
<comment type="caution">
    <text evidence="2">The sequence shown here is derived from an EMBL/GenBank/DDBJ whole genome shotgun (WGS) entry which is preliminary data.</text>
</comment>
<proteinExistence type="predicted"/>
<dbReference type="EMBL" id="JARVKM010000025">
    <property type="protein sequence ID" value="KAK9776708.1"/>
    <property type="molecule type" value="Genomic_DNA"/>
</dbReference>
<reference evidence="2 3" key="1">
    <citation type="submission" date="2024-02" db="EMBL/GenBank/DDBJ databases">
        <title>First draft genome assembly of two strains of Seiridium cardinale.</title>
        <authorList>
            <person name="Emiliani G."/>
            <person name="Scali E."/>
        </authorList>
    </citation>
    <scope>NUCLEOTIDE SEQUENCE [LARGE SCALE GENOMIC DNA]</scope>
    <source>
        <strain evidence="2 3">BM-138-000479</strain>
    </source>
</reference>
<evidence type="ECO:0000259" key="1">
    <source>
        <dbReference type="Pfam" id="PF07883"/>
    </source>
</evidence>
<organism evidence="2 3">
    <name type="scientific">Seiridium cardinale</name>
    <dbReference type="NCBI Taxonomy" id="138064"/>
    <lineage>
        <taxon>Eukaryota</taxon>
        <taxon>Fungi</taxon>
        <taxon>Dikarya</taxon>
        <taxon>Ascomycota</taxon>
        <taxon>Pezizomycotina</taxon>
        <taxon>Sordariomycetes</taxon>
        <taxon>Xylariomycetidae</taxon>
        <taxon>Amphisphaeriales</taxon>
        <taxon>Sporocadaceae</taxon>
        <taxon>Seiridium</taxon>
    </lineage>
</organism>
<sequence length="169" mass="18465">MPPSDPRLVVTSHREDGISVFSSDQLLEPFRPFGPSASAFYNCDGRPAVPVSNQESSQDLSKALPRCPPNGVLFAISDYPPGCDIPMHRTTSLDYAIVMYGEIVLQLDGGEEKTVKAGECIVQGGVNHKWLNRTDEICRMAFVLVGAQKVKLESGEELEQTVLFKKPGV</sequence>
<dbReference type="PANTHER" id="PTHR36156">
    <property type="entry name" value="SLR2101 PROTEIN"/>
    <property type="match status" value="1"/>
</dbReference>
<dbReference type="InterPro" id="IPR011051">
    <property type="entry name" value="RmlC_Cupin_sf"/>
</dbReference>
<gene>
    <name evidence="2" type="ORF">SCAR479_06446</name>
</gene>
<feature type="domain" description="Cupin type-2" evidence="1">
    <location>
        <begin position="77"/>
        <end position="143"/>
    </location>
</feature>
<dbReference type="CDD" id="cd02231">
    <property type="entry name" value="cupin_BLL6423-like"/>
    <property type="match status" value="1"/>
</dbReference>
<dbReference type="Proteomes" id="UP001465668">
    <property type="component" value="Unassembled WGS sequence"/>
</dbReference>
<evidence type="ECO:0000313" key="2">
    <source>
        <dbReference type="EMBL" id="KAK9776708.1"/>
    </source>
</evidence>